<dbReference type="InterPro" id="IPR027051">
    <property type="entry name" value="XdhC_Rossmann_dom"/>
</dbReference>
<dbReference type="RefSeq" id="WP_151680595.1">
    <property type="nucleotide sequence ID" value="NZ_BKZP01000014.1"/>
</dbReference>
<keyword evidence="4" id="KW-1185">Reference proteome</keyword>
<dbReference type="Pfam" id="PF13478">
    <property type="entry name" value="XdhC_C"/>
    <property type="match status" value="1"/>
</dbReference>
<feature type="domain" description="XdhC- CoxI" evidence="1">
    <location>
        <begin position="18"/>
        <end position="68"/>
    </location>
</feature>
<proteinExistence type="predicted"/>
<dbReference type="InterPro" id="IPR003777">
    <property type="entry name" value="XdhC_CoxI"/>
</dbReference>
<protein>
    <submittedName>
        <fullName evidence="3">Xanthine dehydrogenase subunit A</fullName>
    </submittedName>
</protein>
<gene>
    <name evidence="3" type="primary">pucA</name>
    <name evidence="3" type="ORF">BpJC7_16410</name>
</gene>
<dbReference type="Proteomes" id="UP000391919">
    <property type="component" value="Unassembled WGS sequence"/>
</dbReference>
<organism evidence="3 4">
    <name type="scientific">Weizmannia acidilactici</name>
    <dbReference type="NCBI Taxonomy" id="2607726"/>
    <lineage>
        <taxon>Bacteria</taxon>
        <taxon>Bacillati</taxon>
        <taxon>Bacillota</taxon>
        <taxon>Bacilli</taxon>
        <taxon>Bacillales</taxon>
        <taxon>Bacillaceae</taxon>
        <taxon>Heyndrickxia</taxon>
    </lineage>
</organism>
<dbReference type="EMBL" id="BKZQ01000018">
    <property type="protein sequence ID" value="GER70338.1"/>
    <property type="molecule type" value="Genomic_DNA"/>
</dbReference>
<evidence type="ECO:0000313" key="3">
    <source>
        <dbReference type="EMBL" id="GER70338.1"/>
    </source>
</evidence>
<comment type="caution">
    <text evidence="3">The sequence shown here is derived from an EMBL/GenBank/DDBJ whole genome shotgun (WGS) entry which is preliminary data.</text>
</comment>
<feature type="domain" description="XdhC Rossmann" evidence="2">
    <location>
        <begin position="186"/>
        <end position="322"/>
    </location>
</feature>
<dbReference type="AlphaFoldDB" id="A0A5J4JIP3"/>
<accession>A0A5J4JIP3</accession>
<dbReference type="PANTHER" id="PTHR30388:SF6">
    <property type="entry name" value="XANTHINE DEHYDROGENASE SUBUNIT A-RELATED"/>
    <property type="match status" value="1"/>
</dbReference>
<dbReference type="Pfam" id="PF02625">
    <property type="entry name" value="XdhC_CoxI"/>
    <property type="match status" value="1"/>
</dbReference>
<evidence type="ECO:0000259" key="1">
    <source>
        <dbReference type="Pfam" id="PF02625"/>
    </source>
</evidence>
<dbReference type="Gene3D" id="3.40.50.720">
    <property type="entry name" value="NAD(P)-binding Rossmann-like Domain"/>
    <property type="match status" value="1"/>
</dbReference>
<name>A0A5J4JIP3_9BACI</name>
<dbReference type="PANTHER" id="PTHR30388">
    <property type="entry name" value="ALDEHYDE OXIDOREDUCTASE MOLYBDENUM COFACTOR ASSEMBLY PROTEIN"/>
    <property type="match status" value="1"/>
</dbReference>
<sequence length="336" mass="36932">MEDMYSILDAIRPGMTGGVLATVIRVDGSAYKKEGAAMFFKPDGTRIGLLSAGCLEEDLAARIENGFGRKPETIVYDMRRDDDLSWGTGSGCNGAVHVYVEPVGRRYAAHLLRLKTFLQSGTAVTGIKFPDSGAYLFVTEDGHRFGSYQGEMGFVHYLPVKNGTFFLPVMQEEVYIHHYRPKPRFILFGAGKDAAPLAALAAKTGFSVIVSDWRPGLCSRQNFPDAEELVVGFPSEVFAESRITIAPNDFVMIMTHHFSRDQEILTHVMQTNPRYLGVLGSMKRTKRLLGMEKLPPGIRTPAGLAIAAEGPEEIAVSIIAECIKLKNEPVSEEVLL</sequence>
<evidence type="ECO:0000259" key="2">
    <source>
        <dbReference type="Pfam" id="PF13478"/>
    </source>
</evidence>
<dbReference type="InterPro" id="IPR052698">
    <property type="entry name" value="MoCofactor_Util/Proc"/>
</dbReference>
<evidence type="ECO:0000313" key="4">
    <source>
        <dbReference type="Proteomes" id="UP000391919"/>
    </source>
</evidence>
<reference evidence="3 4" key="1">
    <citation type="submission" date="2019-09" db="EMBL/GenBank/DDBJ databases">
        <title>Draft genome sequence of Bacillus sp. JC-7.</title>
        <authorList>
            <person name="Tanaka N."/>
            <person name="Shiwa Y."/>
            <person name="Fujita N."/>
            <person name="Tanasupawat S."/>
        </authorList>
    </citation>
    <scope>NUCLEOTIDE SEQUENCE [LARGE SCALE GENOMIC DNA]</scope>
    <source>
        <strain evidence="3 4">JC-7</strain>
    </source>
</reference>